<comment type="cofactor">
    <cofactor evidence="1">
        <name>Zn(2+)</name>
        <dbReference type="ChEBI" id="CHEBI:29105"/>
    </cofactor>
</comment>
<feature type="coiled-coil region" evidence="21">
    <location>
        <begin position="918"/>
        <end position="1075"/>
    </location>
</feature>
<keyword evidence="8" id="KW-0547">Nucleotide-binding</keyword>
<comment type="subcellular location">
    <subcellularLocation>
        <location evidence="3">Chromosome</location>
    </subcellularLocation>
    <subcellularLocation>
        <location evidence="2">Nucleus</location>
    </subcellularLocation>
</comment>
<reference evidence="25" key="1">
    <citation type="submission" date="2020-01" db="EMBL/GenBank/DDBJ databases">
        <title>Genome Sequencing of Three Apophysomyces-Like Fungal Strains Confirms a Novel Fungal Genus in the Mucoromycota with divergent Burkholderia-like Endosymbiotic Bacteria.</title>
        <authorList>
            <person name="Stajich J.E."/>
            <person name="Macias A.M."/>
            <person name="Carter-House D."/>
            <person name="Lovett B."/>
            <person name="Kasson L.R."/>
            <person name="Berry K."/>
            <person name="Grigoriev I."/>
            <person name="Chang Y."/>
            <person name="Spatafora J."/>
            <person name="Kasson M.T."/>
        </authorList>
    </citation>
    <scope>NUCLEOTIDE SEQUENCE</scope>
    <source>
        <strain evidence="25">NRRL A-21654</strain>
    </source>
</reference>
<keyword evidence="14 21" id="KW-0175">Coiled coil</keyword>
<dbReference type="PROSITE" id="PS51131">
    <property type="entry name" value="ZN_HOOK"/>
    <property type="match status" value="1"/>
</dbReference>
<dbReference type="Pfam" id="PF13476">
    <property type="entry name" value="AAA_23"/>
    <property type="match status" value="1"/>
</dbReference>
<feature type="coiled-coil region" evidence="21">
    <location>
        <begin position="746"/>
        <end position="828"/>
    </location>
</feature>
<evidence type="ECO:0000256" key="3">
    <source>
        <dbReference type="ARBA" id="ARBA00004286"/>
    </source>
</evidence>
<keyword evidence="11 20" id="KW-0862">Zinc</keyword>
<dbReference type="Pfam" id="PF04438">
    <property type="entry name" value="zf-HIT"/>
    <property type="match status" value="1"/>
</dbReference>
<evidence type="ECO:0000259" key="23">
    <source>
        <dbReference type="PROSITE" id="PS51083"/>
    </source>
</evidence>
<sequence length="1453" mass="168060">MSKKSDRAKHTPYRQDPEAQQRHLKRQLESLERDNHQSLNDVEGLINIALAHQEDEGLSQRQSRKKGGRTSVYSSKSNLNVLLEDAHLEDMPPEVPTYLTCNAGPSRYPPRHFCSVCGFQSNYKCLRCGMKYCSVRCLNTHQETSSMSSIDALAILGIRSFSPEEPQYITFLSPFTLIVGPNGSGKTSIIECLKYACTGDLPPNSRNGAFIHDPKVAGVSEIKAQVKLKFSNVNHQPMICSRSLSLTQKRATVQQKTLDNTLQRRDPTTGETVSVSSRCVDMDAELPMHLGVPRAILDNVVFCHQEQSTWPLSEPSVLKKKFDDIFESTRYTKALQSMKELRKKRAEDLRVDQVTLESISADTKKAARVKRTMEELKNRMNTRNEEAEKLDKKLEEAAEEIRSLEGICKQAQEVESRLEQIEHQRRLLLETMGDLAKNLTDRSETESELENLLATLRSRSQVDEEAKQDLEYELARFKRKIQLGRDKVASMLTDVGRLQAEADANAKREQERQKMLEAANEELKLGLVPPFEVDQSMRILRSYVKSKEEEYEGIKLKARKEQENVSDELQSLRTERAALEETQKQTKIRMLHNIQEEIKKTIRQISDQLSGIHITRTDLDLAAERLAKDVWKLPDIDKLIMRIREQEHTLNDLKKRSSSANISNQLAQKERNLRDLDDQINSLNDEMSKLGQQGDSRAKLGLKKGDKERKMANIQGLFDEYKGEVHSHLGHASSLETLETDISRLLSEKVTNLQKAQTVHDKLNREKFGLDAKISMAQQTLSEKRAEVDEIKRSIQAVCGSDELSDQVEKANQDLQNYRDKIAGLEAAELMYKRFNKRASEDDNCPLCTRRFAEETELRSFLEKLKSTMAKIPAQKNELKRLSTETEQRQQQLKGLNGIGERMKSLQQNDIAPLVKAIEAYTQDKNELESKMEVANTDIMNLEKEKSRLEWLLKRSEEISRQQQEIKQLDEDIDRLEKELRFSGSTRTMTECQREREDLSDQCKIIRRDIKRLQDDREHSLRELQLAENAVRDARETVNNMKYKMETREKLERDLEEAERNFHKQRQSVREYDDTILPFGNRIAEMVDRLENLRSQWQTKQDIAQAAANQARYNLDRFEQLNSQISQFLRSSGPDTLQKATKEKEQVECQIRTLTRQSEETEKKIRIIEKDINDRAGSLREITEHIRYRSLQQQSATVERELAELRSKRLLFDSSSSERRLADLRTKQSELIYAHGGLHNEVEQMKQQVERYQHELETDYRDIEQRHYRQRVKVMLNDLSITDLDKYSKALEKAVMRYHSLKMEDLNKIIRELWVSIYNGGDIDYIEIRSDNEGSTSNRSFNYRVVMVKNGRELDMRGRCSAGQKMLSSILIRLALAETFCINCGILTLDEPTTNLDQDTVENLAASLGRLLQSRQAQRNFQLIVITHDERFVECLAQAGTVEQYYRVSKNEK</sequence>
<comment type="similarity">
    <text evidence="4">Belongs to the SMC family. RAD50 subfamily.</text>
</comment>
<proteinExistence type="inferred from homology"/>
<keyword evidence="19" id="KW-0863">Zinc-finger</keyword>
<dbReference type="PANTHER" id="PTHR18867:SF12">
    <property type="entry name" value="DNA REPAIR PROTEIN RAD50"/>
    <property type="match status" value="1"/>
</dbReference>
<dbReference type="GO" id="GO:0000722">
    <property type="term" value="P:telomere maintenance via recombination"/>
    <property type="evidence" value="ECO:0007669"/>
    <property type="project" value="TreeGrafter"/>
</dbReference>
<evidence type="ECO:0000256" key="21">
    <source>
        <dbReference type="SAM" id="Coils"/>
    </source>
</evidence>
<dbReference type="GO" id="GO:0005524">
    <property type="term" value="F:ATP binding"/>
    <property type="evidence" value="ECO:0007669"/>
    <property type="project" value="UniProtKB-KW"/>
</dbReference>
<evidence type="ECO:0000256" key="16">
    <source>
        <dbReference type="ARBA" id="ARBA00023242"/>
    </source>
</evidence>
<evidence type="ECO:0000256" key="6">
    <source>
        <dbReference type="ARBA" id="ARBA00022454"/>
    </source>
</evidence>
<keyword evidence="26" id="KW-1185">Reference proteome</keyword>
<dbReference type="InterPro" id="IPR013134">
    <property type="entry name" value="Zn_hook_RAD50"/>
</dbReference>
<feature type="coiled-coil region" evidence="21">
    <location>
        <begin position="636"/>
        <end position="693"/>
    </location>
</feature>
<keyword evidence="7 20" id="KW-0479">Metal-binding</keyword>
<dbReference type="Gene3D" id="3.30.60.190">
    <property type="match status" value="1"/>
</dbReference>
<feature type="coiled-coil region" evidence="21">
    <location>
        <begin position="501"/>
        <end position="589"/>
    </location>
</feature>
<dbReference type="OrthoDB" id="18797at2759"/>
<evidence type="ECO:0000256" key="8">
    <source>
        <dbReference type="ARBA" id="ARBA00022741"/>
    </source>
</evidence>
<feature type="coiled-coil region" evidence="21">
    <location>
        <begin position="1235"/>
        <end position="1266"/>
    </location>
</feature>
<feature type="domain" description="Zinc-hook" evidence="24">
    <location>
        <begin position="801"/>
        <end position="898"/>
    </location>
</feature>
<keyword evidence="13" id="KW-0460">Magnesium</keyword>
<keyword evidence="16" id="KW-0539">Nucleus</keyword>
<evidence type="ECO:0000256" key="10">
    <source>
        <dbReference type="ARBA" id="ARBA00022801"/>
    </source>
</evidence>
<dbReference type="GO" id="GO:0043047">
    <property type="term" value="F:single-stranded telomeric DNA binding"/>
    <property type="evidence" value="ECO:0007669"/>
    <property type="project" value="TreeGrafter"/>
</dbReference>
<dbReference type="SUPFAM" id="SSF52540">
    <property type="entry name" value="P-loop containing nucleoside triphosphate hydrolases"/>
    <property type="match status" value="2"/>
</dbReference>
<evidence type="ECO:0000256" key="11">
    <source>
        <dbReference type="ARBA" id="ARBA00022833"/>
    </source>
</evidence>
<organism evidence="25 26">
    <name type="scientific">Apophysomyces ossiformis</name>
    <dbReference type="NCBI Taxonomy" id="679940"/>
    <lineage>
        <taxon>Eukaryota</taxon>
        <taxon>Fungi</taxon>
        <taxon>Fungi incertae sedis</taxon>
        <taxon>Mucoromycota</taxon>
        <taxon>Mucoromycotina</taxon>
        <taxon>Mucoromycetes</taxon>
        <taxon>Mucorales</taxon>
        <taxon>Mucorineae</taxon>
        <taxon>Mucoraceae</taxon>
        <taxon>Apophysomyces</taxon>
    </lineage>
</organism>
<dbReference type="GO" id="GO:0000794">
    <property type="term" value="C:condensed nuclear chromosome"/>
    <property type="evidence" value="ECO:0007669"/>
    <property type="project" value="TreeGrafter"/>
</dbReference>
<evidence type="ECO:0000256" key="13">
    <source>
        <dbReference type="ARBA" id="ARBA00022842"/>
    </source>
</evidence>
<evidence type="ECO:0000256" key="18">
    <source>
        <dbReference type="ARBA" id="ARBA00049360"/>
    </source>
</evidence>
<gene>
    <name evidence="25" type="primary">RAD50</name>
    <name evidence="25" type="ORF">EC973_003410</name>
</gene>
<feature type="region of interest" description="Disordered" evidence="22">
    <location>
        <begin position="1"/>
        <end position="36"/>
    </location>
</feature>
<dbReference type="InterPro" id="IPR038729">
    <property type="entry name" value="Rad50/SbcC_AAA"/>
</dbReference>
<evidence type="ECO:0000256" key="20">
    <source>
        <dbReference type="PROSITE-ProRule" id="PRU00471"/>
    </source>
</evidence>
<feature type="coiled-coil region" evidence="21">
    <location>
        <begin position="359"/>
        <end position="431"/>
    </location>
</feature>
<feature type="binding site" evidence="20">
    <location>
        <position position="848"/>
    </location>
    <ligand>
        <name>Zn(2+)</name>
        <dbReference type="ChEBI" id="CHEBI:29105"/>
    </ligand>
</feature>
<evidence type="ECO:0000313" key="26">
    <source>
        <dbReference type="Proteomes" id="UP000605846"/>
    </source>
</evidence>
<evidence type="ECO:0000256" key="2">
    <source>
        <dbReference type="ARBA" id="ARBA00004123"/>
    </source>
</evidence>
<dbReference type="InterPro" id="IPR027417">
    <property type="entry name" value="P-loop_NTPase"/>
</dbReference>
<feature type="binding site" evidence="20">
    <location>
        <position position="845"/>
    </location>
    <ligand>
        <name>Zn(2+)</name>
        <dbReference type="ChEBI" id="CHEBI:29105"/>
    </ligand>
</feature>
<evidence type="ECO:0000256" key="4">
    <source>
        <dbReference type="ARBA" id="ARBA00009439"/>
    </source>
</evidence>
<dbReference type="SUPFAM" id="SSF144232">
    <property type="entry name" value="HIT/MYND zinc finger-like"/>
    <property type="match status" value="1"/>
</dbReference>
<name>A0A8H7BXK2_9FUNG</name>
<evidence type="ECO:0000256" key="15">
    <source>
        <dbReference type="ARBA" id="ARBA00023204"/>
    </source>
</evidence>
<keyword evidence="15" id="KW-0234">DNA repair</keyword>
<evidence type="ECO:0000256" key="1">
    <source>
        <dbReference type="ARBA" id="ARBA00001947"/>
    </source>
</evidence>
<dbReference type="InterPro" id="IPR004584">
    <property type="entry name" value="Rad50_eukaryotes"/>
</dbReference>
<dbReference type="Gene3D" id="3.40.50.300">
    <property type="entry name" value="P-loop containing nucleotide triphosphate hydrolases"/>
    <property type="match status" value="2"/>
</dbReference>
<feature type="domain" description="HIT-type" evidence="23">
    <location>
        <begin position="114"/>
        <end position="146"/>
    </location>
</feature>
<dbReference type="PANTHER" id="PTHR18867">
    <property type="entry name" value="RAD50"/>
    <property type="match status" value="1"/>
</dbReference>
<keyword evidence="10" id="KW-0378">Hydrolase</keyword>
<dbReference type="GO" id="GO:0006302">
    <property type="term" value="P:double-strand break repair"/>
    <property type="evidence" value="ECO:0007669"/>
    <property type="project" value="InterPro"/>
</dbReference>
<accession>A0A8H7BXK2</accession>
<evidence type="ECO:0000256" key="17">
    <source>
        <dbReference type="ARBA" id="ARBA00023254"/>
    </source>
</evidence>
<comment type="catalytic activity">
    <reaction evidence="18">
        <text>ATP + H2O = ADP + phosphate + H(+)</text>
        <dbReference type="Rhea" id="RHEA:13065"/>
        <dbReference type="ChEBI" id="CHEBI:15377"/>
        <dbReference type="ChEBI" id="CHEBI:15378"/>
        <dbReference type="ChEBI" id="CHEBI:30616"/>
        <dbReference type="ChEBI" id="CHEBI:43474"/>
        <dbReference type="ChEBI" id="CHEBI:456216"/>
    </reaction>
</comment>
<dbReference type="GO" id="GO:0016887">
    <property type="term" value="F:ATP hydrolysis activity"/>
    <property type="evidence" value="ECO:0007669"/>
    <property type="project" value="InterPro"/>
</dbReference>
<evidence type="ECO:0000256" key="9">
    <source>
        <dbReference type="ARBA" id="ARBA00022763"/>
    </source>
</evidence>
<feature type="coiled-coil region" evidence="21">
    <location>
        <begin position="1137"/>
        <end position="1208"/>
    </location>
</feature>
<dbReference type="InterPro" id="IPR007529">
    <property type="entry name" value="Znf_HIT"/>
</dbReference>
<dbReference type="Proteomes" id="UP000605846">
    <property type="component" value="Unassembled WGS sequence"/>
</dbReference>
<keyword evidence="6" id="KW-0158">Chromosome</keyword>
<dbReference type="NCBIfam" id="TIGR00606">
    <property type="entry name" value="rad50"/>
    <property type="match status" value="1"/>
</dbReference>
<keyword evidence="9" id="KW-0227">DNA damage</keyword>
<dbReference type="FunFam" id="3.40.50.300:FF:001195">
    <property type="entry name" value="DNA repair protein rad50"/>
    <property type="match status" value="1"/>
</dbReference>
<dbReference type="GO" id="GO:0030870">
    <property type="term" value="C:Mre11 complex"/>
    <property type="evidence" value="ECO:0007669"/>
    <property type="project" value="InterPro"/>
</dbReference>
<evidence type="ECO:0000256" key="7">
    <source>
        <dbReference type="ARBA" id="ARBA00022723"/>
    </source>
</evidence>
<protein>
    <recommendedName>
        <fullName evidence="5">DNA repair protein RAD50</fullName>
    </recommendedName>
</protein>
<dbReference type="GO" id="GO:0007004">
    <property type="term" value="P:telomere maintenance via telomerase"/>
    <property type="evidence" value="ECO:0007669"/>
    <property type="project" value="TreeGrafter"/>
</dbReference>
<dbReference type="GO" id="GO:0008270">
    <property type="term" value="F:zinc ion binding"/>
    <property type="evidence" value="ECO:0007669"/>
    <property type="project" value="UniProtKB-UniRule"/>
</dbReference>
<evidence type="ECO:0000313" key="25">
    <source>
        <dbReference type="EMBL" id="KAF7729997.1"/>
    </source>
</evidence>
<keyword evidence="12" id="KW-0067">ATP-binding</keyword>
<evidence type="ECO:0000256" key="12">
    <source>
        <dbReference type="ARBA" id="ARBA00022840"/>
    </source>
</evidence>
<evidence type="ECO:0000256" key="5">
    <source>
        <dbReference type="ARBA" id="ARBA00017893"/>
    </source>
</evidence>
<dbReference type="PROSITE" id="PS51083">
    <property type="entry name" value="ZF_HIT"/>
    <property type="match status" value="1"/>
</dbReference>
<dbReference type="SUPFAM" id="SSF75712">
    <property type="entry name" value="Rad50 coiled-coil Zn hook"/>
    <property type="match status" value="1"/>
</dbReference>
<evidence type="ECO:0000259" key="24">
    <source>
        <dbReference type="PROSITE" id="PS51131"/>
    </source>
</evidence>
<dbReference type="GO" id="GO:0003691">
    <property type="term" value="F:double-stranded telomeric DNA binding"/>
    <property type="evidence" value="ECO:0007669"/>
    <property type="project" value="TreeGrafter"/>
</dbReference>
<dbReference type="GO" id="GO:0051880">
    <property type="term" value="F:G-quadruplex DNA binding"/>
    <property type="evidence" value="ECO:0007669"/>
    <property type="project" value="TreeGrafter"/>
</dbReference>
<keyword evidence="17" id="KW-0469">Meiosis</keyword>
<comment type="caution">
    <text evidence="25">The sequence shown here is derived from an EMBL/GenBank/DDBJ whole genome shotgun (WGS) entry which is preliminary data.</text>
</comment>
<evidence type="ECO:0000256" key="19">
    <source>
        <dbReference type="PROSITE-ProRule" id="PRU00453"/>
    </source>
</evidence>
<dbReference type="CDD" id="cd21437">
    <property type="entry name" value="zf-HIT_ZNHIT1_like"/>
    <property type="match status" value="1"/>
</dbReference>
<dbReference type="FunFam" id="3.40.50.300:FF:000947">
    <property type="entry name" value="DNA repair protein RAD50"/>
    <property type="match status" value="1"/>
</dbReference>
<dbReference type="GO" id="GO:0070192">
    <property type="term" value="P:chromosome organization involved in meiotic cell cycle"/>
    <property type="evidence" value="ECO:0007669"/>
    <property type="project" value="TreeGrafter"/>
</dbReference>
<evidence type="ECO:0000256" key="14">
    <source>
        <dbReference type="ARBA" id="ARBA00023054"/>
    </source>
</evidence>
<dbReference type="EMBL" id="JABAYA010000020">
    <property type="protein sequence ID" value="KAF7729997.1"/>
    <property type="molecule type" value="Genomic_DNA"/>
</dbReference>
<evidence type="ECO:0000256" key="22">
    <source>
        <dbReference type="SAM" id="MobiDB-lite"/>
    </source>
</evidence>